<reference evidence="1" key="1">
    <citation type="submission" date="2020-05" db="EMBL/GenBank/DDBJ databases">
        <title>Large-scale comparative analyses of tick genomes elucidate their genetic diversity and vector capacities.</title>
        <authorList>
            <person name="Jia N."/>
            <person name="Wang J."/>
            <person name="Shi W."/>
            <person name="Du L."/>
            <person name="Sun Y."/>
            <person name="Zhan W."/>
            <person name="Jiang J."/>
            <person name="Wang Q."/>
            <person name="Zhang B."/>
            <person name="Ji P."/>
            <person name="Sakyi L.B."/>
            <person name="Cui X."/>
            <person name="Yuan T."/>
            <person name="Jiang B."/>
            <person name="Yang W."/>
            <person name="Lam T.T.-Y."/>
            <person name="Chang Q."/>
            <person name="Ding S."/>
            <person name="Wang X."/>
            <person name="Zhu J."/>
            <person name="Ruan X."/>
            <person name="Zhao L."/>
            <person name="Wei J."/>
            <person name="Que T."/>
            <person name="Du C."/>
            <person name="Cheng J."/>
            <person name="Dai P."/>
            <person name="Han X."/>
            <person name="Huang E."/>
            <person name="Gao Y."/>
            <person name="Liu J."/>
            <person name="Shao H."/>
            <person name="Ye R."/>
            <person name="Li L."/>
            <person name="Wei W."/>
            <person name="Wang X."/>
            <person name="Wang C."/>
            <person name="Yang T."/>
            <person name="Huo Q."/>
            <person name="Li W."/>
            <person name="Guo W."/>
            <person name="Chen H."/>
            <person name="Zhou L."/>
            <person name="Ni X."/>
            <person name="Tian J."/>
            <person name="Zhou Y."/>
            <person name="Sheng Y."/>
            <person name="Liu T."/>
            <person name="Pan Y."/>
            <person name="Xia L."/>
            <person name="Li J."/>
            <person name="Zhao F."/>
            <person name="Cao W."/>
        </authorList>
    </citation>
    <scope>NUCLEOTIDE SEQUENCE</scope>
    <source>
        <strain evidence="1">Dsil-2018</strain>
    </source>
</reference>
<comment type="caution">
    <text evidence="1">The sequence shown here is derived from an EMBL/GenBank/DDBJ whole genome shotgun (WGS) entry which is preliminary data.</text>
</comment>
<evidence type="ECO:0000313" key="2">
    <source>
        <dbReference type="Proteomes" id="UP000821865"/>
    </source>
</evidence>
<name>A0ACB8DAF6_DERSI</name>
<keyword evidence="2" id="KW-1185">Reference proteome</keyword>
<gene>
    <name evidence="1" type="ORF">HPB49_002713</name>
</gene>
<sequence length="113" mass="13048">MCEKHFESRFIERSFKSVVRGELMKIPRETPQLTKDAVPTVFHDALKYLTKPVLGRGRSATCVLERRQRLRNESDRLVLKRQVCPQHTTTTLQVMLLSPRCSIAVDESGPRQL</sequence>
<proteinExistence type="predicted"/>
<dbReference type="Proteomes" id="UP000821865">
    <property type="component" value="Chromosome 2"/>
</dbReference>
<evidence type="ECO:0000313" key="1">
    <source>
        <dbReference type="EMBL" id="KAH7964968.1"/>
    </source>
</evidence>
<dbReference type="EMBL" id="CM023471">
    <property type="protein sequence ID" value="KAH7964968.1"/>
    <property type="molecule type" value="Genomic_DNA"/>
</dbReference>
<organism evidence="1 2">
    <name type="scientific">Dermacentor silvarum</name>
    <name type="common">Tick</name>
    <dbReference type="NCBI Taxonomy" id="543639"/>
    <lineage>
        <taxon>Eukaryota</taxon>
        <taxon>Metazoa</taxon>
        <taxon>Ecdysozoa</taxon>
        <taxon>Arthropoda</taxon>
        <taxon>Chelicerata</taxon>
        <taxon>Arachnida</taxon>
        <taxon>Acari</taxon>
        <taxon>Parasitiformes</taxon>
        <taxon>Ixodida</taxon>
        <taxon>Ixodoidea</taxon>
        <taxon>Ixodidae</taxon>
        <taxon>Rhipicephalinae</taxon>
        <taxon>Dermacentor</taxon>
    </lineage>
</organism>
<accession>A0ACB8DAF6</accession>
<protein>
    <submittedName>
        <fullName evidence="1">Uncharacterized protein</fullName>
    </submittedName>
</protein>